<dbReference type="Pfam" id="PF06414">
    <property type="entry name" value="Zeta_toxin"/>
    <property type="match status" value="1"/>
</dbReference>
<evidence type="ECO:0000313" key="5">
    <source>
        <dbReference type="Proteomes" id="UP000198600"/>
    </source>
</evidence>
<dbReference type="EMBL" id="LT629802">
    <property type="protein sequence ID" value="SDU86927.1"/>
    <property type="molecule type" value="Genomic_DNA"/>
</dbReference>
<keyword evidence="5" id="KW-1185">Reference proteome</keyword>
<organism evidence="4 5">
    <name type="scientific">Pseudomonas mucidolens</name>
    <dbReference type="NCBI Taxonomy" id="46679"/>
    <lineage>
        <taxon>Bacteria</taxon>
        <taxon>Pseudomonadati</taxon>
        <taxon>Pseudomonadota</taxon>
        <taxon>Gammaproteobacteria</taxon>
        <taxon>Pseudomonadales</taxon>
        <taxon>Pseudomonadaceae</taxon>
        <taxon>Pseudomonas</taxon>
    </lineage>
</organism>
<keyword evidence="2" id="KW-0067">ATP-binding</keyword>
<dbReference type="GO" id="GO:0016301">
    <property type="term" value="F:kinase activity"/>
    <property type="evidence" value="ECO:0007669"/>
    <property type="project" value="InterPro"/>
</dbReference>
<evidence type="ECO:0000256" key="1">
    <source>
        <dbReference type="ARBA" id="ARBA00022741"/>
    </source>
</evidence>
<dbReference type="SUPFAM" id="SSF52540">
    <property type="entry name" value="P-loop containing nucleoside triphosphate hydrolases"/>
    <property type="match status" value="1"/>
</dbReference>
<keyword evidence="1" id="KW-0547">Nucleotide-binding</keyword>
<dbReference type="STRING" id="46679.SAMN05216202_0841"/>
<dbReference type="AlphaFoldDB" id="A0A1H2M109"/>
<reference evidence="5" key="1">
    <citation type="submission" date="2016-10" db="EMBL/GenBank/DDBJ databases">
        <authorList>
            <person name="Varghese N."/>
            <person name="Submissions S."/>
        </authorList>
    </citation>
    <scope>NUCLEOTIDE SEQUENCE [LARGE SCALE GENOMIC DNA]</scope>
    <source>
        <strain evidence="5">LMG 2223</strain>
    </source>
</reference>
<dbReference type="Proteomes" id="UP000198600">
    <property type="component" value="Chromosome I"/>
</dbReference>
<name>A0A1H2M109_9PSED</name>
<evidence type="ECO:0000256" key="2">
    <source>
        <dbReference type="ARBA" id="ARBA00022840"/>
    </source>
</evidence>
<protein>
    <submittedName>
        <fullName evidence="4">Zeta toxin</fullName>
    </submittedName>
</protein>
<dbReference type="InterPro" id="IPR010488">
    <property type="entry name" value="Zeta_toxin_domain"/>
</dbReference>
<dbReference type="InterPro" id="IPR027417">
    <property type="entry name" value="P-loop_NTPase"/>
</dbReference>
<dbReference type="Gene3D" id="3.40.50.300">
    <property type="entry name" value="P-loop containing nucleotide triphosphate hydrolases"/>
    <property type="match status" value="1"/>
</dbReference>
<dbReference type="GO" id="GO:0005524">
    <property type="term" value="F:ATP binding"/>
    <property type="evidence" value="ECO:0007669"/>
    <property type="project" value="UniProtKB-KW"/>
</dbReference>
<evidence type="ECO:0000259" key="3">
    <source>
        <dbReference type="Pfam" id="PF06414"/>
    </source>
</evidence>
<feature type="domain" description="Zeta toxin" evidence="3">
    <location>
        <begin position="23"/>
        <end position="190"/>
    </location>
</feature>
<proteinExistence type="predicted"/>
<accession>A0A1H2M109</accession>
<evidence type="ECO:0000313" key="4">
    <source>
        <dbReference type="EMBL" id="SDU86927.1"/>
    </source>
</evidence>
<gene>
    <name evidence="4" type="ORF">SAMN05216202_0841</name>
</gene>
<sequence>MPADDLQNSRILTAAIKELAAHATPRKHPQMHIITGQMGAGKSTATSRISEKLDGALIIDYDDLKRFVPGYSAQACKGYPGTVPGSKETARYLVEGLKNYGFDNRLNMVVQESINTRDDEMFKLVKSSRDNGYHVSLTILAVDKATSTMGVLSRYESGLKNINQGSNSAEGARCTPMNYHEDAYTSLTDPQKLNRLLPELHEVVVRGRGAETYYQSSGKVSADEIVEAIERGRASSQTDPSGLFEKLAALVAFNLQFRNPELRCNNV</sequence>